<evidence type="ECO:0000313" key="1">
    <source>
        <dbReference type="EMBL" id="KHG25307.1"/>
    </source>
</evidence>
<reference evidence="2" key="1">
    <citation type="submission" date="2014-09" db="EMBL/GenBank/DDBJ databases">
        <authorList>
            <person name="Mudge J."/>
            <person name="Ramaraj T."/>
            <person name="Lindquist I.E."/>
            <person name="Bharti A.K."/>
            <person name="Sundararajan A."/>
            <person name="Cameron C.T."/>
            <person name="Woodward J.E."/>
            <person name="May G.D."/>
            <person name="Brubaker C."/>
            <person name="Broadhvest J."/>
            <person name="Wilkins T.A."/>
        </authorList>
    </citation>
    <scope>NUCLEOTIDE SEQUENCE</scope>
    <source>
        <strain evidence="2">cv. AKA8401</strain>
    </source>
</reference>
<dbReference type="Proteomes" id="UP000032142">
    <property type="component" value="Unassembled WGS sequence"/>
</dbReference>
<sequence length="26" mass="3016">MGERKLTNLIWSLVALDINELVTVTW</sequence>
<evidence type="ECO:0000313" key="2">
    <source>
        <dbReference type="Proteomes" id="UP000032142"/>
    </source>
</evidence>
<dbReference type="EMBL" id="KN431962">
    <property type="protein sequence ID" value="KHG25307.1"/>
    <property type="molecule type" value="Genomic_DNA"/>
</dbReference>
<gene>
    <name evidence="1" type="ORF">F383_32493</name>
</gene>
<keyword evidence="2" id="KW-1185">Reference proteome</keyword>
<protein>
    <submittedName>
        <fullName evidence="1">Uncharacterized protein</fullName>
    </submittedName>
</protein>
<dbReference type="AlphaFoldDB" id="A0A0B0PKA1"/>
<proteinExistence type="predicted"/>
<organism evidence="1 2">
    <name type="scientific">Gossypium arboreum</name>
    <name type="common">Tree cotton</name>
    <name type="synonym">Gossypium nanking</name>
    <dbReference type="NCBI Taxonomy" id="29729"/>
    <lineage>
        <taxon>Eukaryota</taxon>
        <taxon>Viridiplantae</taxon>
        <taxon>Streptophyta</taxon>
        <taxon>Embryophyta</taxon>
        <taxon>Tracheophyta</taxon>
        <taxon>Spermatophyta</taxon>
        <taxon>Magnoliopsida</taxon>
        <taxon>eudicotyledons</taxon>
        <taxon>Gunneridae</taxon>
        <taxon>Pentapetalae</taxon>
        <taxon>rosids</taxon>
        <taxon>malvids</taxon>
        <taxon>Malvales</taxon>
        <taxon>Malvaceae</taxon>
        <taxon>Malvoideae</taxon>
        <taxon>Gossypium</taxon>
    </lineage>
</organism>
<name>A0A0B0PKA1_GOSAR</name>
<accession>A0A0B0PKA1</accession>